<dbReference type="Pfam" id="PF03747">
    <property type="entry name" value="ADP_ribosyl_GH"/>
    <property type="match status" value="1"/>
</dbReference>
<feature type="binding site" evidence="3">
    <location>
        <position position="52"/>
    </location>
    <ligand>
        <name>Mg(2+)</name>
        <dbReference type="ChEBI" id="CHEBI:18420"/>
        <label>1</label>
    </ligand>
</feature>
<keyword evidence="3" id="KW-0460">Magnesium</keyword>
<sequence>MKQQQIKNILNAGIIGDALGVPVEFSQRDTYFIDEMTGDGTWDQPAGSWSDDSSMTLALVKNLTEDGDYQDLMIKFASYVYDGKYTPGGEPFDIGNTTNQAVQNYERHDFAPLECGLDDEKANGNGAIMRLAPLAIELLNQADLDTRFGMIMEYTSLTHRHPRAIVGSLIYVEILRELMMGSELADALMKVQDELTNSSLDQLYLNEFKYYERIFDGGFKDLPADEIKSTGYVVDTLEAAIWVLFNHSDFEEAVIAAVNLGDDTDTIASIVGAMVASQTPEIKIPIKWSSKIINRALINEIIDPFAAKYGESA</sequence>
<dbReference type="GO" id="GO:0016787">
    <property type="term" value="F:hydrolase activity"/>
    <property type="evidence" value="ECO:0007669"/>
    <property type="project" value="UniProtKB-KW"/>
</dbReference>
<dbReference type="Proteomes" id="UP000051697">
    <property type="component" value="Unassembled WGS sequence"/>
</dbReference>
<dbReference type="AlphaFoldDB" id="A0A0R1RG97"/>
<dbReference type="OrthoDB" id="9798107at2"/>
<dbReference type="InterPro" id="IPR050792">
    <property type="entry name" value="ADP-ribosylglycohydrolase"/>
</dbReference>
<feature type="binding site" evidence="3">
    <location>
        <position position="51"/>
    </location>
    <ligand>
        <name>Mg(2+)</name>
        <dbReference type="ChEBI" id="CHEBI:18420"/>
        <label>1</label>
    </ligand>
</feature>
<dbReference type="GO" id="GO:0046872">
    <property type="term" value="F:metal ion binding"/>
    <property type="evidence" value="ECO:0007669"/>
    <property type="project" value="UniProtKB-KW"/>
</dbReference>
<keyword evidence="3" id="KW-0479">Metal-binding</keyword>
<dbReference type="KEGG" id="lol:LACOL_0135"/>
<comment type="caution">
    <text evidence="4">The sequence shown here is derived from an EMBL/GenBank/DDBJ whole genome shotgun (WGS) entry which is preliminary data.</text>
</comment>
<name>A0A0R1RG97_9LACO</name>
<reference evidence="4 5" key="1">
    <citation type="journal article" date="2015" name="Genome Announc.">
        <title>Expanding the biotechnology potential of lactobacilli through comparative genomics of 213 strains and associated genera.</title>
        <authorList>
            <person name="Sun Z."/>
            <person name="Harris H.M."/>
            <person name="McCann A."/>
            <person name="Guo C."/>
            <person name="Argimon S."/>
            <person name="Zhang W."/>
            <person name="Yang X."/>
            <person name="Jeffery I.B."/>
            <person name="Cooney J.C."/>
            <person name="Kagawa T.F."/>
            <person name="Liu W."/>
            <person name="Song Y."/>
            <person name="Salvetti E."/>
            <person name="Wrobel A."/>
            <person name="Rasinkangas P."/>
            <person name="Parkhill J."/>
            <person name="Rea M.C."/>
            <person name="O'Sullivan O."/>
            <person name="Ritari J."/>
            <person name="Douillard F.P."/>
            <person name="Paul Ross R."/>
            <person name="Yang R."/>
            <person name="Briner A.E."/>
            <person name="Felis G.E."/>
            <person name="de Vos W.M."/>
            <person name="Barrangou R."/>
            <person name="Klaenhammer T.R."/>
            <person name="Caufield P.W."/>
            <person name="Cui Y."/>
            <person name="Zhang H."/>
            <person name="O'Toole P.W."/>
        </authorList>
    </citation>
    <scope>NUCLEOTIDE SEQUENCE [LARGE SCALE GENOMIC DNA]</scope>
    <source>
        <strain evidence="4 5">DSM 15707</strain>
    </source>
</reference>
<gene>
    <name evidence="4" type="ORF">FC70_GL001170</name>
</gene>
<comment type="similarity">
    <text evidence="1">Belongs to the ADP-ribosylglycohydrolase family.</text>
</comment>
<comment type="cofactor">
    <cofactor evidence="3">
        <name>Mg(2+)</name>
        <dbReference type="ChEBI" id="CHEBI:18420"/>
    </cofactor>
    <text evidence="3">Binds 2 magnesium ions per subunit.</text>
</comment>
<feature type="binding site" evidence="3">
    <location>
        <position position="50"/>
    </location>
    <ligand>
        <name>Mg(2+)</name>
        <dbReference type="ChEBI" id="CHEBI:18420"/>
        <label>1</label>
    </ligand>
</feature>
<evidence type="ECO:0000256" key="2">
    <source>
        <dbReference type="ARBA" id="ARBA00022801"/>
    </source>
</evidence>
<dbReference type="RefSeq" id="WP_057890106.1">
    <property type="nucleotide sequence ID" value="NZ_AZFE01000031.1"/>
</dbReference>
<evidence type="ECO:0000256" key="1">
    <source>
        <dbReference type="ARBA" id="ARBA00010702"/>
    </source>
</evidence>
<keyword evidence="5" id="KW-1185">Reference proteome</keyword>
<dbReference type="SUPFAM" id="SSF101478">
    <property type="entry name" value="ADP-ribosylglycohydrolase"/>
    <property type="match status" value="1"/>
</dbReference>
<feature type="binding site" evidence="3">
    <location>
        <position position="263"/>
    </location>
    <ligand>
        <name>Mg(2+)</name>
        <dbReference type="ChEBI" id="CHEBI:18420"/>
        <label>1</label>
    </ligand>
</feature>
<dbReference type="PANTHER" id="PTHR16222:SF24">
    <property type="entry name" value="ADP-RIBOSYLHYDROLASE ARH3"/>
    <property type="match status" value="1"/>
</dbReference>
<dbReference type="Gene3D" id="1.10.4080.10">
    <property type="entry name" value="ADP-ribosylation/Crystallin J1"/>
    <property type="match status" value="1"/>
</dbReference>
<dbReference type="InterPro" id="IPR036705">
    <property type="entry name" value="Ribosyl_crysJ1_sf"/>
</dbReference>
<keyword evidence="2 4" id="KW-0378">Hydrolase</keyword>
<evidence type="ECO:0000313" key="5">
    <source>
        <dbReference type="Proteomes" id="UP000051697"/>
    </source>
</evidence>
<dbReference type="EMBL" id="AZFE01000031">
    <property type="protein sequence ID" value="KRL55569.1"/>
    <property type="molecule type" value="Genomic_DNA"/>
</dbReference>
<dbReference type="InterPro" id="IPR005502">
    <property type="entry name" value="Ribosyl_crysJ1"/>
</dbReference>
<organism evidence="4 5">
    <name type="scientific">Paucilactobacillus oligofermentans DSM 15707 = LMG 22743</name>
    <dbReference type="NCBI Taxonomy" id="1423778"/>
    <lineage>
        <taxon>Bacteria</taxon>
        <taxon>Bacillati</taxon>
        <taxon>Bacillota</taxon>
        <taxon>Bacilli</taxon>
        <taxon>Lactobacillales</taxon>
        <taxon>Lactobacillaceae</taxon>
        <taxon>Paucilactobacillus</taxon>
    </lineage>
</organism>
<feature type="binding site" evidence="3">
    <location>
        <position position="266"/>
    </location>
    <ligand>
        <name>Mg(2+)</name>
        <dbReference type="ChEBI" id="CHEBI:18420"/>
        <label>1</label>
    </ligand>
</feature>
<dbReference type="STRING" id="1423778.FC70_GL001170"/>
<dbReference type="PATRIC" id="fig|1423778.4.peg.1204"/>
<protein>
    <submittedName>
        <fullName evidence="4">ADP-ribosylglycohydrolase</fullName>
    </submittedName>
</protein>
<proteinExistence type="inferred from homology"/>
<accession>A0A0R1RG97</accession>
<evidence type="ECO:0000313" key="4">
    <source>
        <dbReference type="EMBL" id="KRL55569.1"/>
    </source>
</evidence>
<feature type="binding site" evidence="3">
    <location>
        <position position="265"/>
    </location>
    <ligand>
        <name>Mg(2+)</name>
        <dbReference type="ChEBI" id="CHEBI:18420"/>
        <label>1</label>
    </ligand>
</feature>
<dbReference type="PANTHER" id="PTHR16222">
    <property type="entry name" value="ADP-RIBOSYLGLYCOHYDROLASE"/>
    <property type="match status" value="1"/>
</dbReference>
<evidence type="ECO:0000256" key="3">
    <source>
        <dbReference type="PIRSR" id="PIRSR605502-1"/>
    </source>
</evidence>